<keyword evidence="2" id="KW-0067">ATP-binding</keyword>
<organism evidence="2 3">
    <name type="scientific">Chitinophaga barathri</name>
    <dbReference type="NCBI Taxonomy" id="1647451"/>
    <lineage>
        <taxon>Bacteria</taxon>
        <taxon>Pseudomonadati</taxon>
        <taxon>Bacteroidota</taxon>
        <taxon>Chitinophagia</taxon>
        <taxon>Chitinophagales</taxon>
        <taxon>Chitinophagaceae</taxon>
        <taxon>Chitinophaga</taxon>
    </lineage>
</organism>
<evidence type="ECO:0000259" key="1">
    <source>
        <dbReference type="Pfam" id="PF13304"/>
    </source>
</evidence>
<dbReference type="GO" id="GO:0016887">
    <property type="term" value="F:ATP hydrolysis activity"/>
    <property type="evidence" value="ECO:0007669"/>
    <property type="project" value="InterPro"/>
</dbReference>
<comment type="caution">
    <text evidence="2">The sequence shown here is derived from an EMBL/GenBank/DDBJ whole genome shotgun (WGS) entry which is preliminary data.</text>
</comment>
<gene>
    <name evidence="2" type="ORF">EG028_07305</name>
</gene>
<dbReference type="Pfam" id="PF13304">
    <property type="entry name" value="AAA_21"/>
    <property type="match status" value="1"/>
</dbReference>
<dbReference type="RefSeq" id="WP_120514931.1">
    <property type="nucleotide sequence ID" value="NZ_QXZY01000002.1"/>
</dbReference>
<dbReference type="AlphaFoldDB" id="A0A3N4MIT9"/>
<dbReference type="InterPro" id="IPR003959">
    <property type="entry name" value="ATPase_AAA_core"/>
</dbReference>
<evidence type="ECO:0000313" key="3">
    <source>
        <dbReference type="Proteomes" id="UP000279089"/>
    </source>
</evidence>
<dbReference type="EMBL" id="RMBX01000003">
    <property type="protein sequence ID" value="RPD41956.1"/>
    <property type="molecule type" value="Genomic_DNA"/>
</dbReference>
<dbReference type="InterPro" id="IPR027417">
    <property type="entry name" value="P-loop_NTPase"/>
</dbReference>
<dbReference type="Gene3D" id="3.40.50.300">
    <property type="entry name" value="P-loop containing nucleotide triphosphate hydrolases"/>
    <property type="match status" value="1"/>
</dbReference>
<evidence type="ECO:0000313" key="2">
    <source>
        <dbReference type="EMBL" id="RPD41956.1"/>
    </source>
</evidence>
<keyword evidence="2" id="KW-0547">Nucleotide-binding</keyword>
<dbReference type="SUPFAM" id="SSF52540">
    <property type="entry name" value="P-loop containing nucleoside triphosphate hydrolases"/>
    <property type="match status" value="1"/>
</dbReference>
<dbReference type="GO" id="GO:0005524">
    <property type="term" value="F:ATP binding"/>
    <property type="evidence" value="ECO:0007669"/>
    <property type="project" value="UniProtKB-KW"/>
</dbReference>
<feature type="domain" description="ATPase AAA-type core" evidence="1">
    <location>
        <begin position="49"/>
        <end position="368"/>
    </location>
</feature>
<dbReference type="OrthoDB" id="9809324at2"/>
<sequence>MIINFSIKNFRSIKDKITLSFEPENSGALEDYYIIEPVPGLKLLKLGLIYGPNGSGKSTILKGLDFLMMLVKRPLQQKNTQLDFSPFLFDEKTPNEESGFEISFVHGGVKYNYLVNFTREAILYEKLEFYEPNKALVYERTTDREKQLSSIKFGGKIKVKKTAVDALEANTLWNTTVLSGFLKTNIDSTELKNVTDWFEKVLATTITPELDLSKFITPQLGKKKINKHHILQFLKKADFKISDLIVKKKELHVNEEMKELVKMFMRQVQKSGIEGDIDMDKLEKNELYFQHSIKSGDQISTYMLPYDEVSDGTQRYYQFSGILDIMIGHGSVFPIDELESSLHPDLVKHFLLLFLVNAKKSQLIATTHYRELLMEKDILRNDAIWFTEQKEDGSTDLFSLSDFDSSVVRDTTSVFNAYKSGKLGAVPVLSDYYLDFKDEKQQ</sequence>
<dbReference type="PANTHER" id="PTHR40396:SF1">
    <property type="entry name" value="ATPASE AAA-TYPE CORE DOMAIN-CONTAINING PROTEIN"/>
    <property type="match status" value="1"/>
</dbReference>
<name>A0A3N4MIT9_9BACT</name>
<dbReference type="Proteomes" id="UP000279089">
    <property type="component" value="Unassembled WGS sequence"/>
</dbReference>
<proteinExistence type="predicted"/>
<keyword evidence="3" id="KW-1185">Reference proteome</keyword>
<reference evidence="3" key="1">
    <citation type="submission" date="2018-11" db="EMBL/GenBank/DDBJ databases">
        <title>Chitinophaga lutea sp.nov., isolate from arsenic contaminated soil.</title>
        <authorList>
            <person name="Zong Y."/>
        </authorList>
    </citation>
    <scope>NUCLEOTIDE SEQUENCE [LARGE SCALE GENOMIC DNA]</scope>
    <source>
        <strain evidence="3">YLT18</strain>
    </source>
</reference>
<accession>A0A3N4MIT9</accession>
<protein>
    <submittedName>
        <fullName evidence="2">ATP-binding protein</fullName>
    </submittedName>
</protein>
<dbReference type="PANTHER" id="PTHR40396">
    <property type="entry name" value="ATPASE-LIKE PROTEIN"/>
    <property type="match status" value="1"/>
</dbReference>